<protein>
    <submittedName>
        <fullName evidence="1">Uncharacterized protein</fullName>
    </submittedName>
</protein>
<accession>A0A8K0GBN5</accession>
<proteinExistence type="predicted"/>
<dbReference type="AlphaFoldDB" id="A0A8K0GBN5"/>
<feature type="non-terminal residue" evidence="1">
    <location>
        <position position="1"/>
    </location>
</feature>
<dbReference type="EMBL" id="VTPC01008719">
    <property type="protein sequence ID" value="KAF2892453.1"/>
    <property type="molecule type" value="Genomic_DNA"/>
</dbReference>
<evidence type="ECO:0000313" key="2">
    <source>
        <dbReference type="Proteomes" id="UP000801492"/>
    </source>
</evidence>
<keyword evidence="2" id="KW-1185">Reference proteome</keyword>
<dbReference type="Proteomes" id="UP000801492">
    <property type="component" value="Unassembled WGS sequence"/>
</dbReference>
<comment type="caution">
    <text evidence="1">The sequence shown here is derived from an EMBL/GenBank/DDBJ whole genome shotgun (WGS) entry which is preliminary data.</text>
</comment>
<name>A0A8K0GBN5_IGNLU</name>
<organism evidence="1 2">
    <name type="scientific">Ignelater luminosus</name>
    <name type="common">Cucubano</name>
    <name type="synonym">Pyrophorus luminosus</name>
    <dbReference type="NCBI Taxonomy" id="2038154"/>
    <lineage>
        <taxon>Eukaryota</taxon>
        <taxon>Metazoa</taxon>
        <taxon>Ecdysozoa</taxon>
        <taxon>Arthropoda</taxon>
        <taxon>Hexapoda</taxon>
        <taxon>Insecta</taxon>
        <taxon>Pterygota</taxon>
        <taxon>Neoptera</taxon>
        <taxon>Endopterygota</taxon>
        <taxon>Coleoptera</taxon>
        <taxon>Polyphaga</taxon>
        <taxon>Elateriformia</taxon>
        <taxon>Elateroidea</taxon>
        <taxon>Elateridae</taxon>
        <taxon>Agrypninae</taxon>
        <taxon>Pyrophorini</taxon>
        <taxon>Ignelater</taxon>
    </lineage>
</organism>
<reference evidence="1" key="1">
    <citation type="submission" date="2019-08" db="EMBL/GenBank/DDBJ databases">
        <title>The genome of the North American firefly Photinus pyralis.</title>
        <authorList>
            <consortium name="Photinus pyralis genome working group"/>
            <person name="Fallon T.R."/>
            <person name="Sander Lower S.E."/>
            <person name="Weng J.-K."/>
        </authorList>
    </citation>
    <scope>NUCLEOTIDE SEQUENCE</scope>
    <source>
        <strain evidence="1">TRF0915ILg1</strain>
        <tissue evidence="1">Whole body</tissue>
    </source>
</reference>
<sequence>IIMLLQCEMFKELIFTPRLTAFNETFVPIGKETRAHKPFACIWHEGTAGRNKKDIILVFYLFFGHPRDVRAITICEQKEVNFLAVKYYKDGFTIPKCCTIPRGVSEEKKANLILKLKSIAPKIRLKFWEDLPISENLAELDRGVYQNV</sequence>
<evidence type="ECO:0000313" key="1">
    <source>
        <dbReference type="EMBL" id="KAF2892453.1"/>
    </source>
</evidence>
<gene>
    <name evidence="1" type="ORF">ILUMI_13718</name>
</gene>
<dbReference type="OrthoDB" id="6769365at2759"/>